<evidence type="ECO:0000256" key="1">
    <source>
        <dbReference type="ARBA" id="ARBA00022722"/>
    </source>
</evidence>
<dbReference type="Pfam" id="PF19263">
    <property type="entry name" value="DUF5906"/>
    <property type="match status" value="1"/>
</dbReference>
<keyword evidence="5" id="KW-0235">DNA replication</keyword>
<reference evidence="7" key="1">
    <citation type="journal article" date="2021" name="Proc. Natl. Acad. Sci. U.S.A.">
        <title>A Catalog of Tens of Thousands of Viruses from Human Metagenomes Reveals Hidden Associations with Chronic Diseases.</title>
        <authorList>
            <person name="Tisza M.J."/>
            <person name="Buck C.B."/>
        </authorList>
    </citation>
    <scope>NUCLEOTIDE SEQUENCE</scope>
    <source>
        <strain evidence="7">CtYBm1</strain>
    </source>
</reference>
<organism evidence="7">
    <name type="scientific">Siphoviridae sp. ctYBm1</name>
    <dbReference type="NCBI Taxonomy" id="2826374"/>
    <lineage>
        <taxon>Viruses</taxon>
        <taxon>Duplodnaviria</taxon>
        <taxon>Heunggongvirae</taxon>
        <taxon>Uroviricota</taxon>
        <taxon>Caudoviricetes</taxon>
    </lineage>
</organism>
<keyword evidence="5" id="KW-1194">Viral DNA replication</keyword>
<dbReference type="InterPro" id="IPR036397">
    <property type="entry name" value="RNaseH_sf"/>
</dbReference>
<dbReference type="InterPro" id="IPR027417">
    <property type="entry name" value="P-loop_NTPase"/>
</dbReference>
<protein>
    <submittedName>
        <fullName evidence="7">DNA polymerase</fullName>
    </submittedName>
</protein>
<dbReference type="GO" id="GO:0039693">
    <property type="term" value="P:viral DNA genome replication"/>
    <property type="evidence" value="ECO:0007669"/>
    <property type="project" value="UniProtKB-KW"/>
</dbReference>
<dbReference type="SUPFAM" id="SSF52540">
    <property type="entry name" value="P-loop containing nucleoside triphosphate hydrolases"/>
    <property type="match status" value="1"/>
</dbReference>
<keyword evidence="3" id="KW-0378">Hydrolase</keyword>
<dbReference type="GO" id="GO:0003676">
    <property type="term" value="F:nucleic acid binding"/>
    <property type="evidence" value="ECO:0007669"/>
    <property type="project" value="InterPro"/>
</dbReference>
<proteinExistence type="predicted"/>
<dbReference type="Gene3D" id="3.90.1600.10">
    <property type="entry name" value="Palm domain of DNA polymerase"/>
    <property type="match status" value="1"/>
</dbReference>
<keyword evidence="4" id="KW-0067">ATP-binding</keyword>
<name>A0A8S5LSF1_9CAUD</name>
<dbReference type="GO" id="GO:0004518">
    <property type="term" value="F:nuclease activity"/>
    <property type="evidence" value="ECO:0007669"/>
    <property type="project" value="UniProtKB-KW"/>
</dbReference>
<accession>A0A8S5LSF1</accession>
<dbReference type="InterPro" id="IPR014015">
    <property type="entry name" value="Helicase_SF3_DNA-vir"/>
</dbReference>
<evidence type="ECO:0000313" key="7">
    <source>
        <dbReference type="EMBL" id="DAD72779.1"/>
    </source>
</evidence>
<dbReference type="SUPFAM" id="SSF53098">
    <property type="entry name" value="Ribonuclease H-like"/>
    <property type="match status" value="1"/>
</dbReference>
<evidence type="ECO:0000256" key="4">
    <source>
        <dbReference type="ARBA" id="ARBA00022840"/>
    </source>
</evidence>
<evidence type="ECO:0000256" key="3">
    <source>
        <dbReference type="ARBA" id="ARBA00022801"/>
    </source>
</evidence>
<keyword evidence="2" id="KW-0547">Nucleotide-binding</keyword>
<dbReference type="EMBL" id="BK014726">
    <property type="protein sequence ID" value="DAD72779.1"/>
    <property type="molecule type" value="Genomic_DNA"/>
</dbReference>
<dbReference type="SUPFAM" id="SSF56672">
    <property type="entry name" value="DNA/RNA polymerases"/>
    <property type="match status" value="1"/>
</dbReference>
<evidence type="ECO:0000256" key="2">
    <source>
        <dbReference type="ARBA" id="ARBA00022741"/>
    </source>
</evidence>
<dbReference type="InterPro" id="IPR012337">
    <property type="entry name" value="RNaseH-like_sf"/>
</dbReference>
<dbReference type="InterPro" id="IPR043502">
    <property type="entry name" value="DNA/RNA_pol_sf"/>
</dbReference>
<feature type="domain" description="SF3 helicase" evidence="6">
    <location>
        <begin position="158"/>
        <end position="311"/>
    </location>
</feature>
<dbReference type="Gene3D" id="3.40.50.300">
    <property type="entry name" value="P-loop containing nucleotide triphosphate hydrolases"/>
    <property type="match status" value="1"/>
</dbReference>
<dbReference type="Gene3D" id="3.30.420.10">
    <property type="entry name" value="Ribonuclease H-like superfamily/Ribonuclease H"/>
    <property type="match status" value="1"/>
</dbReference>
<dbReference type="GO" id="GO:0005524">
    <property type="term" value="F:ATP binding"/>
    <property type="evidence" value="ECO:0007669"/>
    <property type="project" value="UniProtKB-KW"/>
</dbReference>
<evidence type="ECO:0000256" key="5">
    <source>
        <dbReference type="ARBA" id="ARBA00023109"/>
    </source>
</evidence>
<dbReference type="GO" id="GO:0016787">
    <property type="term" value="F:hydrolase activity"/>
    <property type="evidence" value="ECO:0007669"/>
    <property type="project" value="UniProtKB-KW"/>
</dbReference>
<keyword evidence="1" id="KW-0540">Nuclease</keyword>
<dbReference type="PROSITE" id="PS51206">
    <property type="entry name" value="SF3_HELICASE_1"/>
    <property type="match status" value="1"/>
</dbReference>
<dbReference type="InterPro" id="IPR023211">
    <property type="entry name" value="DNA_pol_palm_dom_sf"/>
</dbReference>
<dbReference type="InterPro" id="IPR045455">
    <property type="entry name" value="NrS-1_pol-like_helicase"/>
</dbReference>
<evidence type="ECO:0000259" key="6">
    <source>
        <dbReference type="PROSITE" id="PS51206"/>
    </source>
</evidence>
<sequence>MDFLDVSVKKFTSNNRTVDYEVSPDFIFGDAKDLVVKGSKFYAYWNGSFWDTKQKNLFYDIDSLLWRKARELEDGRPGLRIDVKEIRKASAGKFRLFADFCKACETSDISFNQKVLFADHKMQRRDYATTQLTYSPQEGEAVAFKELIGTLYLPKELDKILWFMGALFTNNMYKIEKFMYLYGSKGSGKGTVLKIFRMLFQEYCGTIDLKLLTSADQFATGQIQEVPLLIDEDTDISHIYNDTPLLKLTSHETISVNKKFKEPYDVKFIGLLITASNQRYKVRNVDSGITRRAIVVNPSGQKVSHTKYNQLMTQIKYELPYIANMAIQRFEELGFDYYDDYFDVDMAEQTDHIFDFMRTNAIHMQHGITLKQISELYREYLEDMGWKTDGYKATIKREALRYFDTMLKDSHIDGMRVNNYFKGFRWNVAFPEGVVGTTEANDTVIPDDWLEFNYHNEVFNKLAAEYPAQLALRNGNPSEKWDNVVTTLSDIKTSKLHWVKVPLNHIIIDFDLKDDSGNKNIELNVEAASKFPPTYAELSKSGQGIHLHYIYDGNVNELNNLVDNHIEIKVYKGNASLRRIDKASNNLQPSHISSGLPLKERKDETMYEHVKEITYTEKTLRKFVKRQLGMIEGKEPSHPNTKPTIDFIAHEIQKAFDMGLEYDLTDLKHDVFLRAIRSTNNKEYCVAVFQKIPWSSIRDDEGATENKLTNFTKIYPKEELVFFDIEVYPNLFVVVWKKYHDDEFTKWVNPTPDQIEYLLSFPIVGFNNRRYDNHILYARLLGCNNLELFRQSYRIVNEKNAKSGMYAAAYELSYTDIYEYAQKKQSLKRWEVDLGIKHVEMEIPWDQPVPEELIPVVVDYCVNDVDATEKLFDAIYADYVAREILATIAKGSMNATNNQLTAKFIFGDDPRPQDKFNYVNLATIFPGYKYEFGKSYYRGFETGEGGFVYAEPGVYKNIALLDVESMHPNSLVNMNYFGPYTQRYADLLKVRVLLKHNKIDEVKQMFDGVLAPFLDNPEFLKPLVTALKIVINSVYGMTSAKFDNKFKHPDNIDNIVAKRGALFMVDLKFAIEEQGYQVCHIKTDSVKIPNADAKIIKFVEDFGAQEKYRYRFEHEHTYKRMALINNAVYIAQLEDDKWSPTGAEYANTYLLKRVWTKEELVDKDFFITKQSKGHIYLGDEFVGKVGSIYASKTGAECMWTEDNENFKSITGTKGYLFKQTDKFDIEDVDFSFYDKIAVDGLKKIMKVGDIKDIVDDMPKDYVDALELQDKYPNTHAISINHGTLKIKTPENA</sequence>